<dbReference type="SUPFAM" id="SSF56784">
    <property type="entry name" value="HAD-like"/>
    <property type="match status" value="1"/>
</dbReference>
<organism evidence="5 6">
    <name type="scientific">Candidatus Bilophila faecipullorum</name>
    <dbReference type="NCBI Taxonomy" id="2838482"/>
    <lineage>
        <taxon>Bacteria</taxon>
        <taxon>Pseudomonadati</taxon>
        <taxon>Thermodesulfobacteriota</taxon>
        <taxon>Desulfovibrionia</taxon>
        <taxon>Desulfovibrionales</taxon>
        <taxon>Desulfovibrionaceae</taxon>
        <taxon>Bilophila</taxon>
    </lineage>
</organism>
<dbReference type="InterPro" id="IPR023198">
    <property type="entry name" value="PGP-like_dom2"/>
</dbReference>
<gene>
    <name evidence="5" type="ORF">H9874_05310</name>
</gene>
<reference evidence="5" key="1">
    <citation type="journal article" date="2021" name="PeerJ">
        <title>Extensive microbial diversity within the chicken gut microbiome revealed by metagenomics and culture.</title>
        <authorList>
            <person name="Gilroy R."/>
            <person name="Ravi A."/>
            <person name="Getino M."/>
            <person name="Pursley I."/>
            <person name="Horton D.L."/>
            <person name="Alikhan N.F."/>
            <person name="Baker D."/>
            <person name="Gharbi K."/>
            <person name="Hall N."/>
            <person name="Watson M."/>
            <person name="Adriaenssens E.M."/>
            <person name="Foster-Nyarko E."/>
            <person name="Jarju S."/>
            <person name="Secka A."/>
            <person name="Antonio M."/>
            <person name="Oren A."/>
            <person name="Chaudhuri R.R."/>
            <person name="La Ragione R."/>
            <person name="Hildebrand F."/>
            <person name="Pallen M.J."/>
        </authorList>
    </citation>
    <scope>NUCLEOTIDE SEQUENCE</scope>
    <source>
        <strain evidence="5">ChiSxjej5B17-1746</strain>
    </source>
</reference>
<evidence type="ECO:0000256" key="2">
    <source>
        <dbReference type="ARBA" id="ARBA00004818"/>
    </source>
</evidence>
<accession>A0A9D1R098</accession>
<comment type="similarity">
    <text evidence="3">Belongs to the HAD-like hydrolase superfamily. CbbY/CbbZ/Gph/YieH family.</text>
</comment>
<proteinExistence type="inferred from homology"/>
<dbReference type="AlphaFoldDB" id="A0A9D1R098"/>
<dbReference type="GO" id="GO:0005829">
    <property type="term" value="C:cytosol"/>
    <property type="evidence" value="ECO:0007669"/>
    <property type="project" value="TreeGrafter"/>
</dbReference>
<sequence length="230" mass="25249">MIFPADQEPFSRSRFVFDLDGTLVDTAPDILGLLAAVLRENGYPTPPLSRDIIGPPLEDIVHGVCPDAPKEELHRLIGIYRGRYAACDYAQSTVFPGIIPLLERLRDLGGRLYVATNKPEAISRRLLAIKGLDLFDDIVSADSLPGTPLSKRDMLRLLMNRHGFAPAEGVMCGDSVLDLRGAREAGLFSVAALYGYGKPEALLLERPDRLADDPAWTTLRPLPLSPRFDS</sequence>
<dbReference type="PANTHER" id="PTHR43434">
    <property type="entry name" value="PHOSPHOGLYCOLATE PHOSPHATASE"/>
    <property type="match status" value="1"/>
</dbReference>
<dbReference type="EC" id="3.1.3.18" evidence="4"/>
<dbReference type="GO" id="GO:0006281">
    <property type="term" value="P:DNA repair"/>
    <property type="evidence" value="ECO:0007669"/>
    <property type="project" value="TreeGrafter"/>
</dbReference>
<comment type="catalytic activity">
    <reaction evidence="1">
        <text>2-phosphoglycolate + H2O = glycolate + phosphate</text>
        <dbReference type="Rhea" id="RHEA:14369"/>
        <dbReference type="ChEBI" id="CHEBI:15377"/>
        <dbReference type="ChEBI" id="CHEBI:29805"/>
        <dbReference type="ChEBI" id="CHEBI:43474"/>
        <dbReference type="ChEBI" id="CHEBI:58033"/>
        <dbReference type="EC" id="3.1.3.18"/>
    </reaction>
</comment>
<dbReference type="Proteomes" id="UP000824264">
    <property type="component" value="Unassembled WGS sequence"/>
</dbReference>
<dbReference type="PANTHER" id="PTHR43434:SF1">
    <property type="entry name" value="PHOSPHOGLYCOLATE PHOSPHATASE"/>
    <property type="match status" value="1"/>
</dbReference>
<dbReference type="Gene3D" id="3.40.50.1000">
    <property type="entry name" value="HAD superfamily/HAD-like"/>
    <property type="match status" value="1"/>
</dbReference>
<comment type="caution">
    <text evidence="5">The sequence shown here is derived from an EMBL/GenBank/DDBJ whole genome shotgun (WGS) entry which is preliminary data.</text>
</comment>
<dbReference type="InterPro" id="IPR036412">
    <property type="entry name" value="HAD-like_sf"/>
</dbReference>
<dbReference type="EMBL" id="DXGI01000190">
    <property type="protein sequence ID" value="HIW78549.1"/>
    <property type="molecule type" value="Genomic_DNA"/>
</dbReference>
<reference evidence="5" key="2">
    <citation type="submission" date="2021-04" db="EMBL/GenBank/DDBJ databases">
        <authorList>
            <person name="Gilroy R."/>
        </authorList>
    </citation>
    <scope>NUCLEOTIDE SEQUENCE</scope>
    <source>
        <strain evidence="5">ChiSxjej5B17-1746</strain>
    </source>
</reference>
<keyword evidence="5" id="KW-0378">Hydrolase</keyword>
<evidence type="ECO:0000256" key="4">
    <source>
        <dbReference type="ARBA" id="ARBA00013078"/>
    </source>
</evidence>
<dbReference type="GO" id="GO:0008967">
    <property type="term" value="F:phosphoglycolate phosphatase activity"/>
    <property type="evidence" value="ECO:0007669"/>
    <property type="project" value="UniProtKB-EC"/>
</dbReference>
<evidence type="ECO:0000256" key="3">
    <source>
        <dbReference type="ARBA" id="ARBA00006171"/>
    </source>
</evidence>
<dbReference type="InterPro" id="IPR050155">
    <property type="entry name" value="HAD-like_hydrolase_sf"/>
</dbReference>
<evidence type="ECO:0000313" key="6">
    <source>
        <dbReference type="Proteomes" id="UP000824264"/>
    </source>
</evidence>
<dbReference type="InterPro" id="IPR041492">
    <property type="entry name" value="HAD_2"/>
</dbReference>
<evidence type="ECO:0000256" key="1">
    <source>
        <dbReference type="ARBA" id="ARBA00000830"/>
    </source>
</evidence>
<name>A0A9D1R098_9BACT</name>
<evidence type="ECO:0000313" key="5">
    <source>
        <dbReference type="EMBL" id="HIW78549.1"/>
    </source>
</evidence>
<dbReference type="Gene3D" id="1.10.150.240">
    <property type="entry name" value="Putative phosphatase, domain 2"/>
    <property type="match status" value="1"/>
</dbReference>
<dbReference type="InterPro" id="IPR023214">
    <property type="entry name" value="HAD_sf"/>
</dbReference>
<comment type="pathway">
    <text evidence="2">Organic acid metabolism; glycolate biosynthesis; glycolate from 2-phosphoglycolate: step 1/1.</text>
</comment>
<dbReference type="SFLD" id="SFLDG01129">
    <property type="entry name" value="C1.5:_HAD__Beta-PGM__Phosphata"/>
    <property type="match status" value="1"/>
</dbReference>
<dbReference type="Pfam" id="PF13419">
    <property type="entry name" value="HAD_2"/>
    <property type="match status" value="1"/>
</dbReference>
<protein>
    <recommendedName>
        <fullName evidence="4">phosphoglycolate phosphatase</fullName>
        <ecNumber evidence="4">3.1.3.18</ecNumber>
    </recommendedName>
</protein>
<dbReference type="SFLD" id="SFLDS00003">
    <property type="entry name" value="Haloacid_Dehalogenase"/>
    <property type="match status" value="1"/>
</dbReference>